<dbReference type="EnsemblPlants" id="OGLUM06G11230.1">
    <property type="protein sequence ID" value="OGLUM06G11230.1"/>
    <property type="gene ID" value="OGLUM06G11230"/>
</dbReference>
<dbReference type="Proteomes" id="UP000026961">
    <property type="component" value="Chromosome 6"/>
</dbReference>
<dbReference type="Gramene" id="OGLUM06G11230.1">
    <property type="protein sequence ID" value="OGLUM06G11230.1"/>
    <property type="gene ID" value="OGLUM06G11230"/>
</dbReference>
<accession>A0A0E0A7Z7</accession>
<evidence type="ECO:0000256" key="1">
    <source>
        <dbReference type="SAM" id="MobiDB-lite"/>
    </source>
</evidence>
<dbReference type="AlphaFoldDB" id="A0A0E0A7Z7"/>
<feature type="region of interest" description="Disordered" evidence="1">
    <location>
        <begin position="18"/>
        <end position="67"/>
    </location>
</feature>
<evidence type="ECO:0000313" key="3">
    <source>
        <dbReference type="Proteomes" id="UP000026961"/>
    </source>
</evidence>
<name>A0A0E0A7Z7_9ORYZ</name>
<keyword evidence="3" id="KW-1185">Reference proteome</keyword>
<proteinExistence type="predicted"/>
<dbReference type="HOGENOM" id="CLU_2296091_0_0_1"/>
<protein>
    <submittedName>
        <fullName evidence="2">Uncharacterized protein</fullName>
    </submittedName>
</protein>
<reference evidence="2" key="1">
    <citation type="submission" date="2015-04" db="UniProtKB">
        <authorList>
            <consortium name="EnsemblPlants"/>
        </authorList>
    </citation>
    <scope>IDENTIFICATION</scope>
</reference>
<sequence length="101" mass="10527">MKNAEPNIAIGSSLDFAGLDPHIRVPRPHRTQPRSSTAVAAPCDPPSSLHHRAPAPVLDPPTDGHEMRGLGWEAKACAPQTSSELAFVGAVALVGAHLNLA</sequence>
<evidence type="ECO:0000313" key="2">
    <source>
        <dbReference type="EnsemblPlants" id="OGLUM06G11230.1"/>
    </source>
</evidence>
<organism evidence="2">
    <name type="scientific">Oryza glumipatula</name>
    <dbReference type="NCBI Taxonomy" id="40148"/>
    <lineage>
        <taxon>Eukaryota</taxon>
        <taxon>Viridiplantae</taxon>
        <taxon>Streptophyta</taxon>
        <taxon>Embryophyta</taxon>
        <taxon>Tracheophyta</taxon>
        <taxon>Spermatophyta</taxon>
        <taxon>Magnoliopsida</taxon>
        <taxon>Liliopsida</taxon>
        <taxon>Poales</taxon>
        <taxon>Poaceae</taxon>
        <taxon>BOP clade</taxon>
        <taxon>Oryzoideae</taxon>
        <taxon>Oryzeae</taxon>
        <taxon>Oryzinae</taxon>
        <taxon>Oryza</taxon>
    </lineage>
</organism>
<reference evidence="2" key="2">
    <citation type="submission" date="2018-05" db="EMBL/GenBank/DDBJ databases">
        <title>OgluRS3 (Oryza glumaepatula Reference Sequence Version 3).</title>
        <authorList>
            <person name="Zhang J."/>
            <person name="Kudrna D."/>
            <person name="Lee S."/>
            <person name="Talag J."/>
            <person name="Welchert J."/>
            <person name="Wing R.A."/>
        </authorList>
    </citation>
    <scope>NUCLEOTIDE SEQUENCE [LARGE SCALE GENOMIC DNA]</scope>
</reference>